<evidence type="ECO:0000313" key="4">
    <source>
        <dbReference type="EMBL" id="KAG0267356.1"/>
    </source>
</evidence>
<evidence type="ECO:0000256" key="1">
    <source>
        <dbReference type="ARBA" id="ARBA00022729"/>
    </source>
</evidence>
<dbReference type="InterPro" id="IPR009009">
    <property type="entry name" value="RlpA-like_DPBB"/>
</dbReference>
<proteinExistence type="predicted"/>
<dbReference type="InterPro" id="IPR036908">
    <property type="entry name" value="RlpA-like_sf"/>
</dbReference>
<dbReference type="SUPFAM" id="SSF50685">
    <property type="entry name" value="Barwin-like endoglucanases"/>
    <property type="match status" value="1"/>
</dbReference>
<accession>A0A9P6QJ64</accession>
<dbReference type="InterPro" id="IPR051477">
    <property type="entry name" value="Expansin_CellWall"/>
</dbReference>
<feature type="signal peptide" evidence="2">
    <location>
        <begin position="1"/>
        <end position="21"/>
    </location>
</feature>
<sequence length="172" mass="17722">MAVFYKLAVIATIALTAMVSAAPIDPTHGNAVTNNTTAVANNTTAVANNTTAVTNSTTIPDLPSGEQDEISIAAATSGTFSGRGTWYTGSLGSCGKPFGPNDMIVAMNAPQMGDKALCDKSVKITYGGKTVEARVTDTCPSCSSGALDLNQPVFEKLAPLDKGVIDISWEFV</sequence>
<dbReference type="CDD" id="cd22191">
    <property type="entry name" value="DPBB_RlpA_EXP_N-like"/>
    <property type="match status" value="1"/>
</dbReference>
<dbReference type="Gene3D" id="2.40.40.10">
    <property type="entry name" value="RlpA-like domain"/>
    <property type="match status" value="1"/>
</dbReference>
<dbReference type="Pfam" id="PF03330">
    <property type="entry name" value="DPBB_1"/>
    <property type="match status" value="1"/>
</dbReference>
<dbReference type="AlphaFoldDB" id="A0A9P6QJ64"/>
<evidence type="ECO:0000256" key="2">
    <source>
        <dbReference type="SAM" id="SignalP"/>
    </source>
</evidence>
<dbReference type="OrthoDB" id="623670at2759"/>
<keyword evidence="5" id="KW-1185">Reference proteome</keyword>
<feature type="domain" description="RlpA-like protein double-psi beta-barrel" evidence="3">
    <location>
        <begin position="81"/>
        <end position="168"/>
    </location>
</feature>
<dbReference type="Proteomes" id="UP000726737">
    <property type="component" value="Unassembled WGS sequence"/>
</dbReference>
<feature type="chain" id="PRO_5040291887" description="RlpA-like protein double-psi beta-barrel domain-containing protein" evidence="2">
    <location>
        <begin position="22"/>
        <end position="172"/>
    </location>
</feature>
<evidence type="ECO:0000259" key="3">
    <source>
        <dbReference type="Pfam" id="PF03330"/>
    </source>
</evidence>
<evidence type="ECO:0000313" key="5">
    <source>
        <dbReference type="Proteomes" id="UP000726737"/>
    </source>
</evidence>
<dbReference type="PANTHER" id="PTHR31836">
    <property type="match status" value="1"/>
</dbReference>
<name>A0A9P6QJ64_9FUNG</name>
<reference evidence="4" key="1">
    <citation type="journal article" date="2020" name="Fungal Divers.">
        <title>Resolving the Mortierellaceae phylogeny through synthesis of multi-gene phylogenetics and phylogenomics.</title>
        <authorList>
            <person name="Vandepol N."/>
            <person name="Liber J."/>
            <person name="Desiro A."/>
            <person name="Na H."/>
            <person name="Kennedy M."/>
            <person name="Barry K."/>
            <person name="Grigoriev I.V."/>
            <person name="Miller A.N."/>
            <person name="O'Donnell K."/>
            <person name="Stajich J.E."/>
            <person name="Bonito G."/>
        </authorList>
    </citation>
    <scope>NUCLEOTIDE SEQUENCE</scope>
    <source>
        <strain evidence="4">KOD948</strain>
    </source>
</reference>
<keyword evidence="1 2" id="KW-0732">Signal</keyword>
<protein>
    <recommendedName>
        <fullName evidence="3">RlpA-like protein double-psi beta-barrel domain-containing protein</fullName>
    </recommendedName>
</protein>
<organism evidence="4 5">
    <name type="scientific">Mortierella polycephala</name>
    <dbReference type="NCBI Taxonomy" id="41804"/>
    <lineage>
        <taxon>Eukaryota</taxon>
        <taxon>Fungi</taxon>
        <taxon>Fungi incertae sedis</taxon>
        <taxon>Mucoromycota</taxon>
        <taxon>Mortierellomycotina</taxon>
        <taxon>Mortierellomycetes</taxon>
        <taxon>Mortierellales</taxon>
        <taxon>Mortierellaceae</taxon>
        <taxon>Mortierella</taxon>
    </lineage>
</organism>
<comment type="caution">
    <text evidence="4">The sequence shown here is derived from an EMBL/GenBank/DDBJ whole genome shotgun (WGS) entry which is preliminary data.</text>
</comment>
<dbReference type="EMBL" id="JAAAJA010000005">
    <property type="protein sequence ID" value="KAG0267356.1"/>
    <property type="molecule type" value="Genomic_DNA"/>
</dbReference>
<gene>
    <name evidence="4" type="ORF">BG011_006773</name>
</gene>
<dbReference type="PANTHER" id="PTHR31836:SF28">
    <property type="entry name" value="SRCR DOMAIN-CONTAINING PROTEIN-RELATED"/>
    <property type="match status" value="1"/>
</dbReference>